<gene>
    <name evidence="1" type="ORF">EWM62_06855</name>
</gene>
<evidence type="ECO:0000313" key="1">
    <source>
        <dbReference type="EMBL" id="RYU91652.1"/>
    </source>
</evidence>
<protein>
    <submittedName>
        <fullName evidence="1">Uncharacterized protein</fullName>
    </submittedName>
</protein>
<dbReference type="InterPro" id="IPR045538">
    <property type="entry name" value="CIS_TMP"/>
</dbReference>
<name>A0A4Q5LQE0_9SPHI</name>
<sequence length="1407" mass="159366">MEQREGHIISTLSWATTFDDKALGFDLQNRISQWSKFVMPGELDYVFKQICPKGMSLSINSLEIDLGEIEVKDLEAQLKKRLESTLREKLADMLSYPSPDQNLILTVQSLASMESLRYFLVNGVMPWNYNGGDLNMLVSDLFKKQQHKTIELLRETGSASIAARKRMAWQFDEPNFNETIRGFEPVSYDQINCLSGEMVRLQHKEQFVRSSVADLGKEIRLWILNYLLSDRGTIFNNLAFMRGILEQMAHRHNIDYEDLLLLVEKAIVKPNLAFHVKGEFMTVINMLSQQQKLSVHNRVSKGSQRLGTLPSEGKKAYMNLSPEELAVNIVQAGYQNSHSSLLSLPTSIEYWLKHAKKLDDRFMDVFYSACSYIWPAKVVKLIAFFSQLPDRIISRINQRAMRAVCIAYVLIYKEKINPKIFFDFFIAQCAKISGIDREEIYDKICGGLVARHLQSGLLNSKYNLIVESAQVTYTKYNTDPFADLVRNLNKYCLQVTGSVTDRRFLSLLRYDLGQLIRLDAVSILRILRGLKNRSVLFDIVPVLSNKALINILLTADKGPVPKAIDKFKTVIASTGFLAGSNEIAWLQKNALRLAFKALILQPGLPPKLFFTELIARAELSGRFNTEFLIRLRKQLGLEQIQADETDEITSSQTRYNNKKIVALLYKHLQDVKKPLTSVLDILHQYRVNHPLIHTIRSDSHLSGLLFNRFFNNGAHEVKAMVNATLNNVLKITPGLNKQSVEKKLNDLFWECFISKSWCRNGFAGLKDNFKAAVNYNYPAVAIAGIITNAPKDRVHRPEMILMDLEPSKIAELAYKVKTAITAGNNTVTWGGQRISLTEILLTAIAHQRKPGKLLVELKLSDKEIIRFLRTVDFEQVLYQLNISTPALSGRIGDLALIYFLFNTSRAGVIEDNALLNIYKQLLLLNQQQGNWRTGRDKLLNQALAVRGSRLAINDQLISKFNVAGFKVSAGMLKLLFSILPAHHQLIGRLNAAGLKSSGIAEIGYSWPADGKQDRGKGDALKTLKKDLNNAYQRNITEQLLYLIITEQRVPSWFSARPTYPVAMLAEEIICRYPHTLLNLLKTEHLNAQELKQLAGMVPFQRLIYMLSDPYHSIKPLANELECLYKVLGEMSFGTVSGRQVQMLLYRKLLLAWKSGNRALLSASHVWQELIWDLFVTYKISKDNVMLQAASRMDGLAPAYRAALRQLVTVAGAKGEKSILKIKDIPMKDKPALINKTEILSEPIPVKNAGMVLLSEYVPALFRHMNLLTGQEFANAGARLDAVHVLQYAVTGMMHTSEPYLPLNKVFCGLPLAEPVTPGITLTAKQQELISGMILNMVGQWAAIGKTSVDGFRGNWLVRDGLLSESEERWELVVEPRPYDILINQFPFSYSIIKYQWMGKPLHVKWKI</sequence>
<organism evidence="1 2">
    <name type="scientific">Mucilaginibacter terrigena</name>
    <dbReference type="NCBI Taxonomy" id="2492395"/>
    <lineage>
        <taxon>Bacteria</taxon>
        <taxon>Pseudomonadati</taxon>
        <taxon>Bacteroidota</taxon>
        <taxon>Sphingobacteriia</taxon>
        <taxon>Sphingobacteriales</taxon>
        <taxon>Sphingobacteriaceae</taxon>
        <taxon>Mucilaginibacter</taxon>
    </lineage>
</organism>
<proteinExistence type="predicted"/>
<dbReference type="OrthoDB" id="1488184at2"/>
<accession>A0A4Q5LQE0</accession>
<dbReference type="Pfam" id="PF19268">
    <property type="entry name" value="CIS_TMP"/>
    <property type="match status" value="2"/>
</dbReference>
<evidence type="ECO:0000313" key="2">
    <source>
        <dbReference type="Proteomes" id="UP000293331"/>
    </source>
</evidence>
<comment type="caution">
    <text evidence="1">The sequence shown here is derived from an EMBL/GenBank/DDBJ whole genome shotgun (WGS) entry which is preliminary data.</text>
</comment>
<keyword evidence="2" id="KW-1185">Reference proteome</keyword>
<reference evidence="1 2" key="1">
    <citation type="submission" date="2019-02" db="EMBL/GenBank/DDBJ databases">
        <title>Bacterial novel species Mucilaginibacter sp. 17JY9-4 isolated from soil.</title>
        <authorList>
            <person name="Jung H.-Y."/>
        </authorList>
    </citation>
    <scope>NUCLEOTIDE SEQUENCE [LARGE SCALE GENOMIC DNA]</scope>
    <source>
        <strain evidence="1 2">17JY9-4</strain>
    </source>
</reference>
<dbReference type="RefSeq" id="WP_129875909.1">
    <property type="nucleotide sequence ID" value="NZ_SEWG01000002.1"/>
</dbReference>
<dbReference type="Proteomes" id="UP000293331">
    <property type="component" value="Unassembled WGS sequence"/>
</dbReference>
<dbReference type="EMBL" id="SEWG01000002">
    <property type="protein sequence ID" value="RYU91652.1"/>
    <property type="molecule type" value="Genomic_DNA"/>
</dbReference>